<comment type="subunit">
    <text evidence="2">Monomer.</text>
</comment>
<dbReference type="GO" id="GO:0005634">
    <property type="term" value="C:nucleus"/>
    <property type="evidence" value="ECO:0007669"/>
    <property type="project" value="UniProtKB-SubCell"/>
</dbReference>
<keyword evidence="6" id="KW-0539">Nucleus</keyword>
<evidence type="ECO:0000256" key="2">
    <source>
        <dbReference type="ARBA" id="ARBA00011245"/>
    </source>
</evidence>
<dbReference type="Proteomes" id="UP001148299">
    <property type="component" value="Unassembled WGS sequence"/>
</dbReference>
<evidence type="ECO:0000313" key="9">
    <source>
        <dbReference type="EMBL" id="KAJ5362191.1"/>
    </source>
</evidence>
<dbReference type="PANTHER" id="PTHR13204">
    <property type="entry name" value="PTD012 PROTEIN"/>
    <property type="match status" value="1"/>
</dbReference>
<organism evidence="9 10">
    <name type="scientific">Penicillium brevicompactum</name>
    <dbReference type="NCBI Taxonomy" id="5074"/>
    <lineage>
        <taxon>Eukaryota</taxon>
        <taxon>Fungi</taxon>
        <taxon>Dikarya</taxon>
        <taxon>Ascomycota</taxon>
        <taxon>Pezizomycotina</taxon>
        <taxon>Eurotiomycetes</taxon>
        <taxon>Eurotiomycetidae</taxon>
        <taxon>Eurotiales</taxon>
        <taxon>Aspergillaceae</taxon>
        <taxon>Penicillium</taxon>
    </lineage>
</organism>
<evidence type="ECO:0000256" key="6">
    <source>
        <dbReference type="ARBA" id="ARBA00023242"/>
    </source>
</evidence>
<proteinExistence type="predicted"/>
<dbReference type="AlphaFoldDB" id="A0A9W9RL66"/>
<evidence type="ECO:0000256" key="7">
    <source>
        <dbReference type="SAM" id="SignalP"/>
    </source>
</evidence>
<keyword evidence="10" id="KW-1185">Reference proteome</keyword>
<keyword evidence="3" id="KW-0479">Metal-binding</keyword>
<dbReference type="InterPro" id="IPR015021">
    <property type="entry name" value="C11orf54_DUF1907"/>
</dbReference>
<evidence type="ECO:0000256" key="5">
    <source>
        <dbReference type="ARBA" id="ARBA00022833"/>
    </source>
</evidence>
<dbReference type="EMBL" id="JAPZBR010000002">
    <property type="protein sequence ID" value="KAJ5362191.1"/>
    <property type="molecule type" value="Genomic_DNA"/>
</dbReference>
<gene>
    <name evidence="9" type="ORF">N7541_003035</name>
</gene>
<dbReference type="GO" id="GO:0016788">
    <property type="term" value="F:hydrolase activity, acting on ester bonds"/>
    <property type="evidence" value="ECO:0007669"/>
    <property type="project" value="TreeGrafter"/>
</dbReference>
<accession>A0A9W9RL66</accession>
<reference evidence="9" key="2">
    <citation type="journal article" date="2023" name="IMA Fungus">
        <title>Comparative genomic study of the Penicillium genus elucidates a diverse pangenome and 15 lateral gene transfer events.</title>
        <authorList>
            <person name="Petersen C."/>
            <person name="Sorensen T."/>
            <person name="Nielsen M.R."/>
            <person name="Sondergaard T.E."/>
            <person name="Sorensen J.L."/>
            <person name="Fitzpatrick D.A."/>
            <person name="Frisvad J.C."/>
            <person name="Nielsen K.L."/>
        </authorList>
    </citation>
    <scope>NUCLEOTIDE SEQUENCE</scope>
    <source>
        <strain evidence="9">IBT 35675</strain>
    </source>
</reference>
<evidence type="ECO:0000259" key="8">
    <source>
        <dbReference type="SMART" id="SM01168"/>
    </source>
</evidence>
<feature type="chain" id="PRO_5040893690" evidence="7">
    <location>
        <begin position="18"/>
        <end position="327"/>
    </location>
</feature>
<dbReference type="SUPFAM" id="SSF117856">
    <property type="entry name" value="AF0104/ALDC/Ptd012-like"/>
    <property type="match status" value="1"/>
</dbReference>
<sequence length="327" mass="36323">MAHYGLVSPLLSLCVLYAPMNLSPDFYPPLENDFSSYVNKKPPCYGLRRSFKTASVEVTTCPDLCQPPFHLSAPGLCGDEKIADVGGPPYLQPVSDLSKKYALPEILDLVGMEGQGLAIGAAGGPFHIVGKNSELVPNLARDADGQWQNLSRYVHIDDDQKIRLDMVPNDTKDCGLMANLFVSQGHRGKILHIKAKARLGQRNFTESIQELLRIEYGGATCQSGGVFLVKKGKVKLHVMTDFSECPCPGPDHEWFRYYEADAPIVCLTAFHSVDVPDWNLRVEHTHCFSENGDGGHYHYDTTPEEVEYEAWLNTAQNLYRIDQPPLA</sequence>
<keyword evidence="5" id="KW-0862">Zinc</keyword>
<feature type="signal peptide" evidence="7">
    <location>
        <begin position="1"/>
        <end position="17"/>
    </location>
</feature>
<comment type="subcellular location">
    <subcellularLocation>
        <location evidence="1">Nucleus</location>
    </subcellularLocation>
</comment>
<keyword evidence="4" id="KW-0378">Hydrolase</keyword>
<evidence type="ECO:0000256" key="4">
    <source>
        <dbReference type="ARBA" id="ARBA00022801"/>
    </source>
</evidence>
<dbReference type="Pfam" id="PF08925">
    <property type="entry name" value="DUF1907"/>
    <property type="match status" value="1"/>
</dbReference>
<keyword evidence="7" id="KW-0732">Signal</keyword>
<dbReference type="CDD" id="cd17298">
    <property type="entry name" value="DUF1907"/>
    <property type="match status" value="1"/>
</dbReference>
<feature type="domain" description="DUF1907" evidence="8">
    <location>
        <begin position="46"/>
        <end position="321"/>
    </location>
</feature>
<evidence type="ECO:0000313" key="10">
    <source>
        <dbReference type="Proteomes" id="UP001148299"/>
    </source>
</evidence>
<dbReference type="SMART" id="SM01168">
    <property type="entry name" value="DUF1907"/>
    <property type="match status" value="1"/>
</dbReference>
<dbReference type="GO" id="GO:0008270">
    <property type="term" value="F:zinc ion binding"/>
    <property type="evidence" value="ECO:0007669"/>
    <property type="project" value="TreeGrafter"/>
</dbReference>
<evidence type="ECO:0000256" key="1">
    <source>
        <dbReference type="ARBA" id="ARBA00004123"/>
    </source>
</evidence>
<name>A0A9W9RL66_PENBR</name>
<reference evidence="9" key="1">
    <citation type="submission" date="2022-12" db="EMBL/GenBank/DDBJ databases">
        <authorList>
            <person name="Petersen C."/>
        </authorList>
    </citation>
    <scope>NUCLEOTIDE SEQUENCE</scope>
    <source>
        <strain evidence="9">IBT 35675</strain>
    </source>
</reference>
<protein>
    <submittedName>
        <fullName evidence="9">DUF1907-domain-containing protein</fullName>
    </submittedName>
</protein>
<dbReference type="PANTHER" id="PTHR13204:SF1">
    <property type="entry name" value="ESTER HYDROLASE C11ORF54"/>
    <property type="match status" value="1"/>
</dbReference>
<comment type="caution">
    <text evidence="9">The sequence shown here is derived from an EMBL/GenBank/DDBJ whole genome shotgun (WGS) entry which is preliminary data.</text>
</comment>
<evidence type="ECO:0000256" key="3">
    <source>
        <dbReference type="ARBA" id="ARBA00022723"/>
    </source>
</evidence>